<reference evidence="3 6" key="1">
    <citation type="journal article" date="2023" name="Plant Biotechnol. J.">
        <title>Chromosome-level wild Hevea brasiliensis genome provides new tools for genomic-assisted breeding and valuable loci to elevate rubber yield.</title>
        <authorList>
            <person name="Cheng H."/>
            <person name="Song X."/>
            <person name="Hu Y."/>
            <person name="Wu T."/>
            <person name="Yang Q."/>
            <person name="An Z."/>
            <person name="Feng S."/>
            <person name="Deng Z."/>
            <person name="Wu W."/>
            <person name="Zeng X."/>
            <person name="Tu M."/>
            <person name="Wang X."/>
            <person name="Huang H."/>
        </authorList>
    </citation>
    <scope>NUCLEOTIDE SEQUENCE [LARGE SCALE GENOMIC DNA]</scope>
    <source>
        <strain evidence="3">MT/VB/25A 57/8</strain>
    </source>
</reference>
<sequence>MPMAMGSVLQVNPTPLVPIGGIEEEALRLGINNAKTLLEIIPFFIGIGTKRNGWDNKHPSRSYFGYPYNHRRLLK</sequence>
<evidence type="ECO:0000313" key="2">
    <source>
        <dbReference type="EMBL" id="KAJ9129051.1"/>
    </source>
</evidence>
<evidence type="ECO:0000313" key="3">
    <source>
        <dbReference type="EMBL" id="KAJ9129377.1"/>
    </source>
</evidence>
<evidence type="ECO:0000313" key="1">
    <source>
        <dbReference type="EMBL" id="KAJ9128940.1"/>
    </source>
</evidence>
<dbReference type="EMBL" id="JARPOI010000327">
    <property type="protein sequence ID" value="KAJ9128940.1"/>
    <property type="molecule type" value="Genomic_DNA"/>
</dbReference>
<dbReference type="EMBL" id="JARPOI010000156">
    <property type="protein sequence ID" value="KAJ9129377.1"/>
    <property type="molecule type" value="Genomic_DNA"/>
</dbReference>
<name>A0ABQ9KB32_HEVBR</name>
<accession>A0ABQ9KB32</accession>
<dbReference type="EMBL" id="JARPOI010000064">
    <property type="protein sequence ID" value="KAJ9130339.1"/>
    <property type="molecule type" value="Genomic_DNA"/>
</dbReference>
<keyword evidence="6" id="KW-1185">Reference proteome</keyword>
<dbReference type="EMBL" id="JARPOI010000094">
    <property type="protein sequence ID" value="KAJ9129891.1"/>
    <property type="molecule type" value="Genomic_DNA"/>
</dbReference>
<evidence type="ECO:0000313" key="4">
    <source>
        <dbReference type="EMBL" id="KAJ9129891.1"/>
    </source>
</evidence>
<evidence type="ECO:0000313" key="6">
    <source>
        <dbReference type="Proteomes" id="UP001174677"/>
    </source>
</evidence>
<protein>
    <submittedName>
        <fullName evidence="3">Uncharacterized protein</fullName>
    </submittedName>
</protein>
<comment type="caution">
    <text evidence="3">The sequence shown here is derived from an EMBL/GenBank/DDBJ whole genome shotgun (WGS) entry which is preliminary data.</text>
</comment>
<evidence type="ECO:0000313" key="5">
    <source>
        <dbReference type="EMBL" id="KAJ9130339.1"/>
    </source>
</evidence>
<gene>
    <name evidence="3" type="ORF">P3X46_033847</name>
    <name evidence="2" type="ORF">P3X46_034184</name>
    <name evidence="1" type="ORF">P3X46_034315</name>
    <name evidence="5" type="ORF">P3X46_034698</name>
    <name evidence="4" type="ORF">P3X46_035221</name>
</gene>
<dbReference type="Proteomes" id="UP001174677">
    <property type="component" value="Unassembled WGS sequence"/>
</dbReference>
<proteinExistence type="predicted"/>
<organism evidence="3 6">
    <name type="scientific">Hevea brasiliensis</name>
    <name type="common">Para rubber tree</name>
    <name type="synonym">Siphonia brasiliensis</name>
    <dbReference type="NCBI Taxonomy" id="3981"/>
    <lineage>
        <taxon>Eukaryota</taxon>
        <taxon>Viridiplantae</taxon>
        <taxon>Streptophyta</taxon>
        <taxon>Embryophyta</taxon>
        <taxon>Tracheophyta</taxon>
        <taxon>Spermatophyta</taxon>
        <taxon>Magnoliopsida</taxon>
        <taxon>eudicotyledons</taxon>
        <taxon>Gunneridae</taxon>
        <taxon>Pentapetalae</taxon>
        <taxon>rosids</taxon>
        <taxon>fabids</taxon>
        <taxon>Malpighiales</taxon>
        <taxon>Euphorbiaceae</taxon>
        <taxon>Crotonoideae</taxon>
        <taxon>Micrandreae</taxon>
        <taxon>Hevea</taxon>
    </lineage>
</organism>
<dbReference type="EMBL" id="JARPOI010000280">
    <property type="protein sequence ID" value="KAJ9129051.1"/>
    <property type="molecule type" value="Genomic_DNA"/>
</dbReference>